<comment type="cofactor">
    <cofactor evidence="1">
        <name>FAD</name>
        <dbReference type="ChEBI" id="CHEBI:57692"/>
    </cofactor>
</comment>
<dbReference type="PANTHER" id="PTHR43734:SF3">
    <property type="entry name" value="B-CAROTENE KETOLASE"/>
    <property type="match status" value="1"/>
</dbReference>
<sequence>MKKTFVIGAGIGGIASALRLKSINHDVKIFDRCKEIGGRAQKIIVNGYQHDTGPTVITAPYLFKELFKLFNEDIENYINFIPLNPWYRFYFDDFSFFDYGGTKESTVNEIKKFSSRDADGYLKMLESSKSIYEIGYDKLATFPFHDFSNMVRIVPDMIKLRSFTNVYNHVSKYIINENIRKAFSIQPLLVGGNPFTTTSIYCLIHYLERKDGIHFPLGGTAQIVNQLKLLLKKNNIDIKNEHSLNELNIKNKKVISVKINNTELKNFDNIVYNGDPITLYKKILKGNISFKNRFLTSNVKISMGLYVLFFGTKVKYKDVPHHSIIFCKRFRELLYDIFNAKHLSNDFSLYLHRPTATDINFAPNDCDSFYVLSPVPNLALFNDWDSMEKLYRKEIINYLEKRLLKNLKQNIVHEFSMTPNDFENDYLSYMGSGFSLQPTLSQSAWFRYHNKTSEASNLYLVGAGTHPGAGLPGVLNSAKLLMNII</sequence>
<dbReference type="GO" id="GO:0016627">
    <property type="term" value="F:oxidoreductase activity, acting on the CH-CH group of donors"/>
    <property type="evidence" value="ECO:0007669"/>
    <property type="project" value="UniProtKB-ARBA"/>
</dbReference>
<evidence type="ECO:0000256" key="5">
    <source>
        <dbReference type="ARBA" id="ARBA00022746"/>
    </source>
</evidence>
<organism evidence="11">
    <name type="scientific">uncultured bacterium EIL80B09</name>
    <dbReference type="NCBI Taxonomy" id="1768206"/>
    <lineage>
        <taxon>Bacteria</taxon>
        <taxon>environmental samples</taxon>
    </lineage>
</organism>
<keyword evidence="7 9" id="KW-0560">Oxidoreductase</keyword>
<dbReference type="InterPro" id="IPR036188">
    <property type="entry name" value="FAD/NAD-bd_sf"/>
</dbReference>
<dbReference type="GO" id="GO:0016117">
    <property type="term" value="P:carotenoid biosynthetic process"/>
    <property type="evidence" value="ECO:0007669"/>
    <property type="project" value="UniProtKB-KW"/>
</dbReference>
<evidence type="ECO:0000256" key="3">
    <source>
        <dbReference type="ARBA" id="ARBA00006046"/>
    </source>
</evidence>
<comment type="similarity">
    <text evidence="3 9">Belongs to the carotenoid/retinoid oxidoreductase family.</text>
</comment>
<reference evidence="11" key="1">
    <citation type="journal article" date="2016" name="ISME J.">
        <title>Functional metagenomic screen reveals new and diverse microbial rhodopsins.</title>
        <authorList>
            <person name="Pushkarev A."/>
            <person name="Beja O."/>
        </authorList>
    </citation>
    <scope>NUCLEOTIDE SEQUENCE</scope>
</reference>
<dbReference type="EMBL" id="KT201086">
    <property type="protein sequence ID" value="ALS56066.1"/>
    <property type="molecule type" value="Genomic_DNA"/>
</dbReference>
<evidence type="ECO:0000256" key="2">
    <source>
        <dbReference type="ARBA" id="ARBA00004829"/>
    </source>
</evidence>
<evidence type="ECO:0000256" key="4">
    <source>
        <dbReference type="ARBA" id="ARBA00022630"/>
    </source>
</evidence>
<dbReference type="SUPFAM" id="SSF51905">
    <property type="entry name" value="FAD/NAD(P)-binding domain"/>
    <property type="match status" value="1"/>
</dbReference>
<dbReference type="Gene3D" id="3.50.50.60">
    <property type="entry name" value="FAD/NAD(P)-binding domain"/>
    <property type="match status" value="2"/>
</dbReference>
<keyword evidence="5 9" id="KW-0125">Carotenoid biosynthesis</keyword>
<dbReference type="InterPro" id="IPR002937">
    <property type="entry name" value="Amino_oxidase"/>
</dbReference>
<evidence type="ECO:0000259" key="10">
    <source>
        <dbReference type="Pfam" id="PF01593"/>
    </source>
</evidence>
<evidence type="ECO:0000256" key="7">
    <source>
        <dbReference type="ARBA" id="ARBA00023002"/>
    </source>
</evidence>
<dbReference type="Pfam" id="PF01593">
    <property type="entry name" value="Amino_oxidase"/>
    <property type="match status" value="1"/>
</dbReference>
<comment type="pathway">
    <text evidence="2 9">Carotenoid biosynthesis.</text>
</comment>
<dbReference type="PROSITE" id="PS00982">
    <property type="entry name" value="PHYTOENE_DH"/>
    <property type="match status" value="1"/>
</dbReference>
<feature type="domain" description="Amine oxidase" evidence="10">
    <location>
        <begin position="11"/>
        <end position="479"/>
    </location>
</feature>
<keyword evidence="6" id="KW-0274">FAD</keyword>
<protein>
    <recommendedName>
        <fullName evidence="8">Phytoene dehydrogenase</fullName>
    </recommendedName>
</protein>
<evidence type="ECO:0000313" key="11">
    <source>
        <dbReference type="EMBL" id="ALS56066.1"/>
    </source>
</evidence>
<dbReference type="NCBIfam" id="TIGR02734">
    <property type="entry name" value="crtI_fam"/>
    <property type="match status" value="1"/>
</dbReference>
<dbReference type="InterPro" id="IPR014105">
    <property type="entry name" value="Carotenoid/retinoid_OxRdtase"/>
</dbReference>
<accession>A0A0U2IWM4</accession>
<evidence type="ECO:0000256" key="1">
    <source>
        <dbReference type="ARBA" id="ARBA00001974"/>
    </source>
</evidence>
<evidence type="ECO:0000256" key="9">
    <source>
        <dbReference type="RuleBase" id="RU362075"/>
    </source>
</evidence>
<dbReference type="PANTHER" id="PTHR43734">
    <property type="entry name" value="PHYTOENE DESATURASE"/>
    <property type="match status" value="1"/>
</dbReference>
<dbReference type="InterPro" id="IPR008150">
    <property type="entry name" value="Phytoene_DH_bac_CS"/>
</dbReference>
<name>A0A0U2IWM4_9BACT</name>
<keyword evidence="4" id="KW-0285">Flavoprotein</keyword>
<evidence type="ECO:0000256" key="6">
    <source>
        <dbReference type="ARBA" id="ARBA00022827"/>
    </source>
</evidence>
<dbReference type="AlphaFoldDB" id="A0A0U2IWM4"/>
<proteinExistence type="inferred from homology"/>
<evidence type="ECO:0000256" key="8">
    <source>
        <dbReference type="ARBA" id="ARBA00031986"/>
    </source>
</evidence>